<feature type="transmembrane region" description="Helical" evidence="6">
    <location>
        <begin position="7"/>
        <end position="26"/>
    </location>
</feature>
<dbReference type="PANTHER" id="PTHR42920:SF5">
    <property type="entry name" value="EAMA DOMAIN-CONTAINING PROTEIN"/>
    <property type="match status" value="1"/>
</dbReference>
<evidence type="ECO:0000256" key="2">
    <source>
        <dbReference type="ARBA" id="ARBA00022475"/>
    </source>
</evidence>
<feature type="transmembrane region" description="Helical" evidence="6">
    <location>
        <begin position="151"/>
        <end position="169"/>
    </location>
</feature>
<evidence type="ECO:0000259" key="7">
    <source>
        <dbReference type="Pfam" id="PF00892"/>
    </source>
</evidence>
<feature type="transmembrane region" description="Helical" evidence="6">
    <location>
        <begin position="181"/>
        <end position="200"/>
    </location>
</feature>
<gene>
    <name evidence="8" type="ORF">EV695_3603</name>
</gene>
<dbReference type="Gene3D" id="1.10.3730.20">
    <property type="match status" value="1"/>
</dbReference>
<dbReference type="Pfam" id="PF00892">
    <property type="entry name" value="EamA"/>
    <property type="match status" value="2"/>
</dbReference>
<evidence type="ECO:0000313" key="9">
    <source>
        <dbReference type="Proteomes" id="UP000294887"/>
    </source>
</evidence>
<dbReference type="Proteomes" id="UP000294887">
    <property type="component" value="Unassembled WGS sequence"/>
</dbReference>
<feature type="transmembrane region" description="Helical" evidence="6">
    <location>
        <begin position="271"/>
        <end position="291"/>
    </location>
</feature>
<feature type="transmembrane region" description="Helical" evidence="6">
    <location>
        <begin position="246"/>
        <end position="265"/>
    </location>
</feature>
<evidence type="ECO:0000256" key="1">
    <source>
        <dbReference type="ARBA" id="ARBA00004651"/>
    </source>
</evidence>
<keyword evidence="4 6" id="KW-1133">Transmembrane helix</keyword>
<dbReference type="OrthoDB" id="9804865at2"/>
<protein>
    <submittedName>
        <fullName evidence="8">Threonine/homoserine efflux transporter RhtA</fullName>
    </submittedName>
</protein>
<feature type="domain" description="EamA" evidence="7">
    <location>
        <begin position="151"/>
        <end position="286"/>
    </location>
</feature>
<feature type="transmembrane region" description="Helical" evidence="6">
    <location>
        <begin position="38"/>
        <end position="56"/>
    </location>
</feature>
<dbReference type="InterPro" id="IPR000620">
    <property type="entry name" value="EamA_dom"/>
</dbReference>
<organism evidence="8 9">
    <name type="scientific">Cocleimonas flava</name>
    <dbReference type="NCBI Taxonomy" id="634765"/>
    <lineage>
        <taxon>Bacteria</taxon>
        <taxon>Pseudomonadati</taxon>
        <taxon>Pseudomonadota</taxon>
        <taxon>Gammaproteobacteria</taxon>
        <taxon>Thiotrichales</taxon>
        <taxon>Thiotrichaceae</taxon>
        <taxon>Cocleimonas</taxon>
    </lineage>
</organism>
<evidence type="ECO:0000256" key="4">
    <source>
        <dbReference type="ARBA" id="ARBA00022989"/>
    </source>
</evidence>
<keyword evidence="5 6" id="KW-0472">Membrane</keyword>
<reference evidence="8 9" key="1">
    <citation type="submission" date="2019-03" db="EMBL/GenBank/DDBJ databases">
        <title>Genomic Encyclopedia of Type Strains, Phase IV (KMG-IV): sequencing the most valuable type-strain genomes for metagenomic binning, comparative biology and taxonomic classification.</title>
        <authorList>
            <person name="Goeker M."/>
        </authorList>
    </citation>
    <scope>NUCLEOTIDE SEQUENCE [LARGE SCALE GENOMIC DNA]</scope>
    <source>
        <strain evidence="8 9">DSM 24830</strain>
    </source>
</reference>
<accession>A0A4R1ENN2</accession>
<dbReference type="PANTHER" id="PTHR42920">
    <property type="entry name" value="OS03G0707200 PROTEIN-RELATED"/>
    <property type="match status" value="1"/>
</dbReference>
<dbReference type="AlphaFoldDB" id="A0A4R1ENN2"/>
<sequence length="306" mass="33388">MTQNRSALTGNFLMIITAALWGFAFVAQKTGMDHLSPYMFSAIRFVLGATCLVFLLRWFGGARLDRRGYIMGIAMGVVLTFGALMQQVGIVETTAGKGGFLTAIYILLVPIFLSFSGHKLALQIWPAAILAIAGLYLLSIKGGEFNSINVGDYWVLASAIFWAVHIILIEKAVKYYDPLRLSIVQFYTCGVLSLFAVFLFDETVWSEVLVGVKGGWLELLYGGVASVAVAYTLQVFAQRSVPSHHAALILSLEAVFAVIGGVWLLDEELTMRMVMGFGLIFSGIILAQIPLSGTKAKLKIRENIAD</sequence>
<evidence type="ECO:0000256" key="5">
    <source>
        <dbReference type="ARBA" id="ARBA00023136"/>
    </source>
</evidence>
<feature type="transmembrane region" description="Helical" evidence="6">
    <location>
        <begin position="120"/>
        <end position="139"/>
    </location>
</feature>
<keyword evidence="2" id="KW-1003">Cell membrane</keyword>
<keyword evidence="3 6" id="KW-0812">Transmembrane</keyword>
<dbReference type="InterPro" id="IPR051258">
    <property type="entry name" value="Diverse_Substrate_Transporter"/>
</dbReference>
<evidence type="ECO:0000256" key="3">
    <source>
        <dbReference type="ARBA" id="ARBA00022692"/>
    </source>
</evidence>
<proteinExistence type="predicted"/>
<feature type="transmembrane region" description="Helical" evidence="6">
    <location>
        <begin position="220"/>
        <end position="237"/>
    </location>
</feature>
<evidence type="ECO:0000313" key="8">
    <source>
        <dbReference type="EMBL" id="TCJ82866.1"/>
    </source>
</evidence>
<dbReference type="EMBL" id="SMFQ01000005">
    <property type="protein sequence ID" value="TCJ82866.1"/>
    <property type="molecule type" value="Genomic_DNA"/>
</dbReference>
<dbReference type="RefSeq" id="WP_131907362.1">
    <property type="nucleotide sequence ID" value="NZ_BAAAFU010000007.1"/>
</dbReference>
<evidence type="ECO:0000256" key="6">
    <source>
        <dbReference type="SAM" id="Phobius"/>
    </source>
</evidence>
<feature type="transmembrane region" description="Helical" evidence="6">
    <location>
        <begin position="94"/>
        <end position="113"/>
    </location>
</feature>
<dbReference type="SUPFAM" id="SSF103481">
    <property type="entry name" value="Multidrug resistance efflux transporter EmrE"/>
    <property type="match status" value="1"/>
</dbReference>
<feature type="domain" description="EamA" evidence="7">
    <location>
        <begin position="9"/>
        <end position="139"/>
    </location>
</feature>
<comment type="caution">
    <text evidence="8">The sequence shown here is derived from an EMBL/GenBank/DDBJ whole genome shotgun (WGS) entry which is preliminary data.</text>
</comment>
<name>A0A4R1ENN2_9GAMM</name>
<dbReference type="GO" id="GO:0005886">
    <property type="term" value="C:plasma membrane"/>
    <property type="evidence" value="ECO:0007669"/>
    <property type="project" value="UniProtKB-SubCell"/>
</dbReference>
<dbReference type="InterPro" id="IPR037185">
    <property type="entry name" value="EmrE-like"/>
</dbReference>
<keyword evidence="9" id="KW-1185">Reference proteome</keyword>
<comment type="subcellular location">
    <subcellularLocation>
        <location evidence="1">Cell membrane</location>
        <topology evidence="1">Multi-pass membrane protein</topology>
    </subcellularLocation>
</comment>
<feature type="transmembrane region" description="Helical" evidence="6">
    <location>
        <begin position="68"/>
        <end position="88"/>
    </location>
</feature>